<proteinExistence type="predicted"/>
<keyword evidence="3" id="KW-1185">Reference proteome</keyword>
<sequence>MERELAGSSSRGKDKMEQPQAVADRRALRSRYFTVKTLIHELFVTFSSLNSGLEFVALCLVAEKDHRAMCFFPRIVLFP</sequence>
<evidence type="ECO:0000313" key="2">
    <source>
        <dbReference type="EMBL" id="PQP92700.1"/>
    </source>
</evidence>
<evidence type="ECO:0000256" key="1">
    <source>
        <dbReference type="SAM" id="MobiDB-lite"/>
    </source>
</evidence>
<organism evidence="2 3">
    <name type="scientific">Prunus yedoensis var. nudiflora</name>
    <dbReference type="NCBI Taxonomy" id="2094558"/>
    <lineage>
        <taxon>Eukaryota</taxon>
        <taxon>Viridiplantae</taxon>
        <taxon>Streptophyta</taxon>
        <taxon>Embryophyta</taxon>
        <taxon>Tracheophyta</taxon>
        <taxon>Spermatophyta</taxon>
        <taxon>Magnoliopsida</taxon>
        <taxon>eudicotyledons</taxon>
        <taxon>Gunneridae</taxon>
        <taxon>Pentapetalae</taxon>
        <taxon>rosids</taxon>
        <taxon>fabids</taxon>
        <taxon>Rosales</taxon>
        <taxon>Rosaceae</taxon>
        <taxon>Amygdaloideae</taxon>
        <taxon>Amygdaleae</taxon>
        <taxon>Prunus</taxon>
    </lineage>
</organism>
<accession>A0A314XLY8</accession>
<dbReference type="STRING" id="2094558.A0A314XLY8"/>
<dbReference type="EMBL" id="PJQY01002544">
    <property type="protein sequence ID" value="PQP92700.1"/>
    <property type="molecule type" value="Genomic_DNA"/>
</dbReference>
<protein>
    <submittedName>
        <fullName evidence="2">Non-structural maintenance of chromosomes element 4 homolog A-like</fullName>
    </submittedName>
</protein>
<dbReference type="Proteomes" id="UP000250321">
    <property type="component" value="Unassembled WGS sequence"/>
</dbReference>
<name>A0A314XLY8_PRUYE</name>
<gene>
    <name evidence="2" type="ORF">Pyn_34174</name>
</gene>
<dbReference type="OrthoDB" id="361242at2759"/>
<dbReference type="AlphaFoldDB" id="A0A314XLY8"/>
<comment type="caution">
    <text evidence="2">The sequence shown here is derived from an EMBL/GenBank/DDBJ whole genome shotgun (WGS) entry which is preliminary data.</text>
</comment>
<reference evidence="2 3" key="1">
    <citation type="submission" date="2018-02" db="EMBL/GenBank/DDBJ databases">
        <title>Draft genome of wild Prunus yedoensis var. nudiflora.</title>
        <authorList>
            <person name="Baek S."/>
            <person name="Kim J.-H."/>
            <person name="Choi K."/>
            <person name="Kim G.-B."/>
            <person name="Cho A."/>
            <person name="Jang H."/>
            <person name="Shin C.-H."/>
            <person name="Yu H.-J."/>
            <person name="Mun J.-H."/>
        </authorList>
    </citation>
    <scope>NUCLEOTIDE SEQUENCE [LARGE SCALE GENOMIC DNA]</scope>
    <source>
        <strain evidence="3">cv. Jeju island</strain>
        <tissue evidence="2">Leaf</tissue>
    </source>
</reference>
<feature type="region of interest" description="Disordered" evidence="1">
    <location>
        <begin position="1"/>
        <end position="23"/>
    </location>
</feature>
<evidence type="ECO:0000313" key="3">
    <source>
        <dbReference type="Proteomes" id="UP000250321"/>
    </source>
</evidence>